<comment type="caution">
    <text evidence="1">The sequence shown here is derived from an EMBL/GenBank/DDBJ whole genome shotgun (WGS) entry which is preliminary data.</text>
</comment>
<gene>
    <name evidence="1" type="ORF">GGQ79_001045</name>
</gene>
<name>A0AB34YMW5_9HYPH</name>
<keyword evidence="2" id="KW-1185">Reference proteome</keyword>
<proteinExistence type="predicted"/>
<dbReference type="EMBL" id="JACIEX010000002">
    <property type="protein sequence ID" value="MBB4092560.1"/>
    <property type="molecule type" value="Genomic_DNA"/>
</dbReference>
<dbReference type="AlphaFoldDB" id="A0AB34YMW5"/>
<organism evidence="1 2">
    <name type="scientific">Brucella pecoris</name>
    <dbReference type="NCBI Taxonomy" id="867683"/>
    <lineage>
        <taxon>Bacteria</taxon>
        <taxon>Pseudomonadati</taxon>
        <taxon>Pseudomonadota</taxon>
        <taxon>Alphaproteobacteria</taxon>
        <taxon>Hyphomicrobiales</taxon>
        <taxon>Brucellaceae</taxon>
        <taxon>Brucella/Ochrobactrum group</taxon>
        <taxon>Brucella</taxon>
    </lineage>
</organism>
<evidence type="ECO:0000313" key="1">
    <source>
        <dbReference type="EMBL" id="MBB4092560.1"/>
    </source>
</evidence>
<protein>
    <submittedName>
        <fullName evidence="1">Uncharacterized protein</fullName>
    </submittedName>
</protein>
<reference evidence="1 2" key="1">
    <citation type="submission" date="2020-08" db="EMBL/GenBank/DDBJ databases">
        <title>Genomic Encyclopedia of Type Strains, Phase IV (KMG-IV): sequencing the most valuable type-strain genomes for metagenomic binning, comparative biology and taxonomic classification.</title>
        <authorList>
            <person name="Goeker M."/>
        </authorList>
    </citation>
    <scope>NUCLEOTIDE SEQUENCE [LARGE SCALE GENOMIC DNA]</scope>
    <source>
        <strain evidence="1 2">DSM 23868</strain>
    </source>
</reference>
<sequence length="59" mass="6839">MCVPNLVYCSNDVTTLTIVKTWQSQRKLSLLRQEWTILRPYASTTPEEKNGPFRSHDAN</sequence>
<dbReference type="Proteomes" id="UP000553980">
    <property type="component" value="Unassembled WGS sequence"/>
</dbReference>
<accession>A0AB34YMW5</accession>
<evidence type="ECO:0000313" key="2">
    <source>
        <dbReference type="Proteomes" id="UP000553980"/>
    </source>
</evidence>